<dbReference type="Proteomes" id="UP000253273">
    <property type="component" value="Chromosome"/>
</dbReference>
<sequence length="358" mass="41128">MTLEDRHLENEYYTQAEHGDYDLFDLGDFELASGRRIPDCKLAYQTHGKLNQGKDNAIVFPHMYSGTHRDMEMYVGEDMAIDPKEYFVIMPNQLGNGLSTSPHNTPPRDGGMGNFPDVNIEDDIRAQHKLVTEEFGIEELELVLGWSMGAQQTYEWAVRYPEMVKRAAPIAGTAKVTPHDRLFIDAHMEAIRSDPAWNDGFYDDPHAVITGLKRHAQIWSVMGLCTQFYHYEERAWERAGFTSVEDLMANFWEDWFLRMDPNDLLAMAKKWQNGDVSRNTDGDLEAALGRIEAKTFVMPFEEDMFFPVSDCAHEESMIPDSELRPIPSLWGHFAMFGIFEEDKQAIDDNIRELLETPV</sequence>
<protein>
    <recommendedName>
        <fullName evidence="2">homoserine O-acetyltransferase</fullName>
        <ecNumber evidence="2">2.3.1.31</ecNumber>
    </recommendedName>
</protein>
<dbReference type="InterPro" id="IPR029058">
    <property type="entry name" value="AB_hydrolase_fold"/>
</dbReference>
<feature type="active site" evidence="4">
    <location>
        <position position="332"/>
    </location>
</feature>
<evidence type="ECO:0000313" key="7">
    <source>
        <dbReference type="Proteomes" id="UP000253273"/>
    </source>
</evidence>
<evidence type="ECO:0000256" key="1">
    <source>
        <dbReference type="ARBA" id="ARBA00003082"/>
    </source>
</evidence>
<dbReference type="AlphaFoldDB" id="A0A345E051"/>
<dbReference type="PIRSF" id="PIRSF000443">
    <property type="entry name" value="Homoser_Ac_trans"/>
    <property type="match status" value="1"/>
</dbReference>
<dbReference type="GO" id="GO:0016787">
    <property type="term" value="F:hydrolase activity"/>
    <property type="evidence" value="ECO:0007669"/>
    <property type="project" value="UniProtKB-KW"/>
</dbReference>
<accession>A0A345E051</accession>
<dbReference type="InterPro" id="IPR000073">
    <property type="entry name" value="AB_hydrolase_1"/>
</dbReference>
<reference evidence="6 7" key="1">
    <citation type="submission" date="2018-07" db="EMBL/GenBank/DDBJ databases">
        <title>Genome sequences of Haloplanus sp. CBA1113.</title>
        <authorList>
            <person name="Kim Y.B."/>
            <person name="Roh S.W."/>
        </authorList>
    </citation>
    <scope>NUCLEOTIDE SEQUENCE [LARGE SCALE GENOMIC DNA]</scope>
    <source>
        <strain evidence="6 7">CBA1113</strain>
    </source>
</reference>
<evidence type="ECO:0000313" key="6">
    <source>
        <dbReference type="EMBL" id="AXG05573.1"/>
    </source>
</evidence>
<dbReference type="PANTHER" id="PTHR32268:SF15">
    <property type="entry name" value="HOMOSERINE ACETYLTRANSFERASE FAMILY PROTEIN (AFU_ORTHOLOGUE AFUA_1G15350)"/>
    <property type="match status" value="1"/>
</dbReference>
<dbReference type="EC" id="2.3.1.31" evidence="2"/>
<proteinExistence type="predicted"/>
<feature type="domain" description="AB hydrolase-1" evidence="5">
    <location>
        <begin position="58"/>
        <end position="204"/>
    </location>
</feature>
<dbReference type="GO" id="GO:0004414">
    <property type="term" value="F:homoserine O-acetyltransferase activity"/>
    <property type="evidence" value="ECO:0007669"/>
    <property type="project" value="UniProtKB-EC"/>
</dbReference>
<evidence type="ECO:0000256" key="2">
    <source>
        <dbReference type="ARBA" id="ARBA00013270"/>
    </source>
</evidence>
<evidence type="ECO:0000256" key="4">
    <source>
        <dbReference type="PIRSR" id="PIRSR000443-1"/>
    </source>
</evidence>
<dbReference type="KEGG" id="haj:DU500_03495"/>
<keyword evidence="6" id="KW-0378">Hydrolase</keyword>
<dbReference type="Gene3D" id="3.40.50.1820">
    <property type="entry name" value="alpha/beta hydrolase"/>
    <property type="match status" value="1"/>
</dbReference>
<dbReference type="InterPro" id="IPR008220">
    <property type="entry name" value="HAT_MetX-like"/>
</dbReference>
<dbReference type="RefSeq" id="WP_114584722.1">
    <property type="nucleotide sequence ID" value="NZ_CP031150.1"/>
</dbReference>
<dbReference type="EMBL" id="CP031150">
    <property type="protein sequence ID" value="AXG05573.1"/>
    <property type="molecule type" value="Genomic_DNA"/>
</dbReference>
<dbReference type="PANTHER" id="PTHR32268">
    <property type="entry name" value="HOMOSERINE O-ACETYLTRANSFERASE"/>
    <property type="match status" value="1"/>
</dbReference>
<dbReference type="OrthoDB" id="295172at2157"/>
<feature type="active site" description="Nucleophile" evidence="4">
    <location>
        <position position="147"/>
    </location>
</feature>
<dbReference type="NCBIfam" id="NF005757">
    <property type="entry name" value="PRK07581.1"/>
    <property type="match status" value="1"/>
</dbReference>
<comment type="catalytic activity">
    <reaction evidence="3">
        <text>L-homoserine + acetyl-CoA = O-acetyl-L-homoserine + CoA</text>
        <dbReference type="Rhea" id="RHEA:13701"/>
        <dbReference type="ChEBI" id="CHEBI:57287"/>
        <dbReference type="ChEBI" id="CHEBI:57288"/>
        <dbReference type="ChEBI" id="CHEBI:57476"/>
        <dbReference type="ChEBI" id="CHEBI:57716"/>
        <dbReference type="EC" id="2.3.1.31"/>
    </reaction>
</comment>
<organism evidence="6 7">
    <name type="scientific">Haloplanus rubicundus</name>
    <dbReference type="NCBI Taxonomy" id="1547898"/>
    <lineage>
        <taxon>Archaea</taxon>
        <taxon>Methanobacteriati</taxon>
        <taxon>Methanobacteriota</taxon>
        <taxon>Stenosarchaea group</taxon>
        <taxon>Halobacteria</taxon>
        <taxon>Halobacteriales</taxon>
        <taxon>Haloferacaceae</taxon>
        <taxon>Haloplanus</taxon>
    </lineage>
</organism>
<comment type="function">
    <text evidence="1">Transfers an acetyl group from acetyl-CoA to L-homoserine, forming acetyl-L-homoserine.</text>
</comment>
<gene>
    <name evidence="6" type="ORF">DU500_03495</name>
</gene>
<dbReference type="SUPFAM" id="SSF53474">
    <property type="entry name" value="alpha/beta-Hydrolases"/>
    <property type="match status" value="1"/>
</dbReference>
<evidence type="ECO:0000256" key="3">
    <source>
        <dbReference type="ARBA" id="ARBA00049043"/>
    </source>
</evidence>
<name>A0A345E051_9EURY</name>
<feature type="active site" evidence="4">
    <location>
        <position position="303"/>
    </location>
</feature>
<dbReference type="GeneID" id="37282418"/>
<keyword evidence="7" id="KW-1185">Reference proteome</keyword>
<dbReference type="Pfam" id="PF00561">
    <property type="entry name" value="Abhydrolase_1"/>
    <property type="match status" value="1"/>
</dbReference>
<evidence type="ECO:0000259" key="5">
    <source>
        <dbReference type="Pfam" id="PF00561"/>
    </source>
</evidence>